<keyword evidence="3" id="KW-1185">Reference proteome</keyword>
<organism evidence="2 3">
    <name type="scientific">Phaeodactylibacter xiamenensis</name>
    <dbReference type="NCBI Taxonomy" id="1524460"/>
    <lineage>
        <taxon>Bacteria</taxon>
        <taxon>Pseudomonadati</taxon>
        <taxon>Bacteroidota</taxon>
        <taxon>Saprospiria</taxon>
        <taxon>Saprospirales</taxon>
        <taxon>Haliscomenobacteraceae</taxon>
        <taxon>Phaeodactylibacter</taxon>
    </lineage>
</organism>
<dbReference type="STRING" id="1524460.IX84_03595"/>
<dbReference type="SUPFAM" id="SSF48452">
    <property type="entry name" value="TPR-like"/>
    <property type="match status" value="1"/>
</dbReference>
<dbReference type="Proteomes" id="UP000029736">
    <property type="component" value="Unassembled WGS sequence"/>
</dbReference>
<comment type="caution">
    <text evidence="2">The sequence shown here is derived from an EMBL/GenBank/DDBJ whole genome shotgun (WGS) entry which is preliminary data.</text>
</comment>
<keyword evidence="1" id="KW-0732">Signal</keyword>
<dbReference type="InterPro" id="IPR011990">
    <property type="entry name" value="TPR-like_helical_dom_sf"/>
</dbReference>
<evidence type="ECO:0008006" key="4">
    <source>
        <dbReference type="Google" id="ProtNLM"/>
    </source>
</evidence>
<gene>
    <name evidence="2" type="ORF">IX84_03595</name>
</gene>
<dbReference type="OrthoDB" id="1490653at2"/>
<dbReference type="AlphaFoldDB" id="A0A098SB78"/>
<evidence type="ECO:0000256" key="1">
    <source>
        <dbReference type="SAM" id="SignalP"/>
    </source>
</evidence>
<protein>
    <recommendedName>
        <fullName evidence="4">Tetratricopeptide repeat protein</fullName>
    </recommendedName>
</protein>
<evidence type="ECO:0000313" key="2">
    <source>
        <dbReference type="EMBL" id="KGE89406.1"/>
    </source>
</evidence>
<proteinExistence type="predicted"/>
<dbReference type="RefSeq" id="WP_044216548.1">
    <property type="nucleotide sequence ID" value="NZ_JBKAGJ010000019.1"/>
</dbReference>
<feature type="signal peptide" evidence="1">
    <location>
        <begin position="1"/>
        <end position="23"/>
    </location>
</feature>
<accession>A0A098SB78</accession>
<sequence length="469" mass="53204">MKELRISLIALSLSVLFATAAGAQCETWNGKPFEEEATNAHVLYRGVVKGKTVADLEALSETEFQIAYENWEKAYKLAPAADGQRPSHFSDGIDLLKVKYKKTTDGEEKKAIAERILNLYDQQIECYKNEAFLLGRKGFDMFYMPEYGFRQSTYDVLKAAVEQGGNDAEYILLEPMGQILAYFFKSGKIEQPEAQEMYSKLEAIAEYNQENNDTYGEYYAASKARMDNAFKEVEDQVFDCGYFKKKLMPQYEENPTDLEVVKYVYVKLRQQGCDSTETFMQDMKSNYEQLAKAVNDSLETARRERNACYDATQLQKEGNYDQALARYEECLNSDQEMDDEGKAQIYYSIASIKLYRKNNAGGALSAARKAASLTDGWGRPYLLIGDCYAKLGRNCDDWTSRLAILAAMEKYRYAKSVDGEVADDADKRLSQYYGAMPDKQEGFMRNVSEGQQVSVGCGIGETVTVRFKD</sequence>
<name>A0A098SB78_9BACT</name>
<reference evidence="2 3" key="1">
    <citation type="journal article" date="2014" name="Int. J. Syst. Evol. Microbiol.">
        <title>Phaeodactylibacter xiamenensis gen. nov., sp. nov., a member of the family Saprospiraceae isolated from the marine alga Phaeodactylum tricornutum.</title>
        <authorList>
            <person name="Chen Z.Jr."/>
            <person name="Lei X."/>
            <person name="Lai Q."/>
            <person name="Li Y."/>
            <person name="Zhang B."/>
            <person name="Zhang J."/>
            <person name="Zhang H."/>
            <person name="Yang L."/>
            <person name="Zheng W."/>
            <person name="Tian Y."/>
            <person name="Yu Z."/>
            <person name="Xu H.Jr."/>
            <person name="Zheng T."/>
        </authorList>
    </citation>
    <scope>NUCLEOTIDE SEQUENCE [LARGE SCALE GENOMIC DNA]</scope>
    <source>
        <strain evidence="2 3">KD52</strain>
    </source>
</reference>
<feature type="chain" id="PRO_5001940070" description="Tetratricopeptide repeat protein" evidence="1">
    <location>
        <begin position="24"/>
        <end position="469"/>
    </location>
</feature>
<dbReference type="Gene3D" id="1.25.40.10">
    <property type="entry name" value="Tetratricopeptide repeat domain"/>
    <property type="match status" value="1"/>
</dbReference>
<evidence type="ECO:0000313" key="3">
    <source>
        <dbReference type="Proteomes" id="UP000029736"/>
    </source>
</evidence>
<dbReference type="EMBL" id="JPOS01000010">
    <property type="protein sequence ID" value="KGE89406.1"/>
    <property type="molecule type" value="Genomic_DNA"/>
</dbReference>